<reference evidence="2" key="3">
    <citation type="journal article" date="2013" name="Nucleic Acids Res.">
        <title>The genome of Anopheles darlingi, the main neotropical malaria vector.</title>
        <authorList>
            <person name="Marinotti O."/>
            <person name="Cerqueira G.C."/>
            <person name="de Almeida L.G."/>
            <person name="Ferro M.I."/>
            <person name="Loreto E.L."/>
            <person name="Zaha A."/>
            <person name="Teixeira S.M."/>
            <person name="Wespiser A.R."/>
            <person name="Almeida E Silva A."/>
            <person name="Schlindwein A.D."/>
            <person name="Pacheco A.C."/>
            <person name="Silva A.L."/>
            <person name="Graveley B.R."/>
            <person name="Walenz B.P."/>
            <person name="Lima Bde A."/>
            <person name="Ribeiro C.A."/>
            <person name="Nunes-Silva C.G."/>
            <person name="de Carvalho C.R."/>
            <person name="Soares C.M."/>
            <person name="de Menezes C.B."/>
            <person name="Matiolli C."/>
            <person name="Caffrey D."/>
            <person name="Araujo D.A."/>
            <person name="de Oliveira D.M."/>
            <person name="Golenbock D."/>
            <person name="Grisard E.C."/>
            <person name="Fantinatti-Garboggini F."/>
            <person name="de Carvalho F.M."/>
            <person name="Barcellos F.G."/>
            <person name="Prosdocimi F."/>
            <person name="May G."/>
            <person name="Azevedo Junior G.M."/>
            <person name="Guimaraes G.M."/>
            <person name="Goldman G.H."/>
            <person name="Padilha I.Q."/>
            <person name="Batista Jda S."/>
            <person name="Ferro J.A."/>
            <person name="Ribeiro J.M."/>
            <person name="Fietto J.L."/>
            <person name="Dabbas K.M."/>
            <person name="Cerdeira L."/>
            <person name="Agnez-Lima L.F."/>
            <person name="Brocchi M."/>
            <person name="de Carvalho M.O."/>
            <person name="Teixeira Mde M."/>
            <person name="Diniz Maia Mde M."/>
            <person name="Goldman M.H."/>
            <person name="Cruz Schneider M.P."/>
            <person name="Felipe M.S."/>
            <person name="Hungria M."/>
            <person name="Nicolas M.F."/>
            <person name="Pereira M."/>
            <person name="Montes M.A."/>
            <person name="Cantao M.E."/>
            <person name="Vincentz M."/>
            <person name="Rafael M.S."/>
            <person name="Silverman N."/>
            <person name="Stoco P.H."/>
            <person name="Souza R.C."/>
            <person name="Vicentini R."/>
            <person name="Gazzinelli R.T."/>
            <person name="Neves Rde O."/>
            <person name="Silva R."/>
            <person name="Astolfi-Filho S."/>
            <person name="Maciel T.E."/>
            <person name="Urmenyi T.P."/>
            <person name="Tadei W.P."/>
            <person name="Camargo E.P."/>
            <person name="de Vasconcelos A.T."/>
        </authorList>
    </citation>
    <scope>NUCLEOTIDE SEQUENCE</scope>
</reference>
<dbReference type="HOGENOM" id="CLU_053597_1_0_1"/>
<dbReference type="VEuPathDB" id="VectorBase:ADAR2_007835"/>
<dbReference type="PANTHER" id="PTHR21398">
    <property type="entry name" value="AGAP007094-PA"/>
    <property type="match status" value="1"/>
</dbReference>
<proteinExistence type="predicted"/>
<gene>
    <name evidence="2" type="ORF">AND_010706</name>
</gene>
<evidence type="ECO:0008006" key="5">
    <source>
        <dbReference type="Google" id="ProtNLM"/>
    </source>
</evidence>
<keyword evidence="4" id="KW-1185">Reference proteome</keyword>
<accession>W5J0Q8</accession>
<protein>
    <recommendedName>
        <fullName evidence="5">Secreted protein</fullName>
    </recommendedName>
</protein>
<organism evidence="2">
    <name type="scientific">Anopheles darlingi</name>
    <name type="common">Mosquito</name>
    <dbReference type="NCBI Taxonomy" id="43151"/>
    <lineage>
        <taxon>Eukaryota</taxon>
        <taxon>Metazoa</taxon>
        <taxon>Ecdysozoa</taxon>
        <taxon>Arthropoda</taxon>
        <taxon>Hexapoda</taxon>
        <taxon>Insecta</taxon>
        <taxon>Pterygota</taxon>
        <taxon>Neoptera</taxon>
        <taxon>Endopterygota</taxon>
        <taxon>Diptera</taxon>
        <taxon>Nematocera</taxon>
        <taxon>Culicoidea</taxon>
        <taxon>Culicidae</taxon>
        <taxon>Anophelinae</taxon>
        <taxon>Anopheles</taxon>
    </lineage>
</organism>
<evidence type="ECO:0000313" key="2">
    <source>
        <dbReference type="EMBL" id="ETN57717.1"/>
    </source>
</evidence>
<evidence type="ECO:0000313" key="3">
    <source>
        <dbReference type="EnsemblMetazoa" id="ADAC010706-PA"/>
    </source>
</evidence>
<dbReference type="EnsemblMetazoa" id="ADAC010706-RA">
    <property type="protein sequence ID" value="ADAC010706-PA"/>
    <property type="gene ID" value="ADAC010706"/>
</dbReference>
<reference evidence="2" key="2">
    <citation type="submission" date="2010-05" db="EMBL/GenBank/DDBJ databases">
        <authorList>
            <person name="Almeida L.G."/>
            <person name="Nicolas M.F."/>
            <person name="Souza R.C."/>
            <person name="Vasconcelos A.T.R."/>
        </authorList>
    </citation>
    <scope>NUCLEOTIDE SEQUENCE</scope>
</reference>
<evidence type="ECO:0000313" key="4">
    <source>
        <dbReference type="Proteomes" id="UP000000673"/>
    </source>
</evidence>
<dbReference type="VEuPathDB" id="VectorBase:ADAC010706"/>
<dbReference type="Pfam" id="PF07841">
    <property type="entry name" value="DM4_12"/>
    <property type="match status" value="2"/>
</dbReference>
<name>W5J0Q8_ANODA</name>
<dbReference type="PANTHER" id="PTHR21398:SF4">
    <property type="entry name" value="AGAP002980-PA"/>
    <property type="match status" value="1"/>
</dbReference>
<dbReference type="EMBL" id="ADMH02002219">
    <property type="protein sequence ID" value="ETN57717.1"/>
    <property type="molecule type" value="Genomic_DNA"/>
</dbReference>
<feature type="chain" id="PRO_5010154798" description="Secreted protein" evidence="1">
    <location>
        <begin position="21"/>
        <end position="430"/>
    </location>
</feature>
<sequence length="430" mass="48505">MRLTATVILCLGVFVRSGLTEQRHNATSQLMESSSSRILSRQQRKALIFPIQTTLQVSMLTATDGRLFAPKKKYPARKLGINLGFQQNFNLPFRLLEFYKPPTWARALVGVLRGDFPSTSVVRARSFRRSIEQREPQHQPLALSAGQLYTHAEDLLHVFGYDTDCLLRSVCELAHSPFDRSPDNEDVMTEVVHLLLSPSVHQSFADDETELRRKYEMAERLGASGANCELIYERCHRSVLSDFSNLIDWLVVPGVRYKKGSRITSTHTLADVGRTATTTTTSVATGHWDLPEPFHRGRDRRYVLNYPVNGGVAKVLFGFVAPVRFHHKLKRSINLGINLQANYRILPDIIFPHPESVWKNRYNDDAYIDTGRRQLYQLLEKLLAGTPGGNAGSNATARARNCLLRTICEIADTPLTHNGMVGELMDVVFT</sequence>
<dbReference type="VEuPathDB" id="VectorBase:ADAR2_007907"/>
<dbReference type="AlphaFoldDB" id="W5J0Q8"/>
<dbReference type="Proteomes" id="UP000000673">
    <property type="component" value="Unassembled WGS sequence"/>
</dbReference>
<keyword evidence="1" id="KW-0732">Signal</keyword>
<dbReference type="eggNOG" id="ENOG502SSWW">
    <property type="taxonomic scope" value="Eukaryota"/>
</dbReference>
<feature type="signal peptide" evidence="1">
    <location>
        <begin position="1"/>
        <end position="20"/>
    </location>
</feature>
<dbReference type="SMART" id="SM00718">
    <property type="entry name" value="DM4_12"/>
    <property type="match status" value="1"/>
</dbReference>
<evidence type="ECO:0000256" key="1">
    <source>
        <dbReference type="SAM" id="SignalP"/>
    </source>
</evidence>
<reference evidence="2 4" key="1">
    <citation type="journal article" date="2010" name="BMC Genomics">
        <title>Combination of measures distinguishes pre-miRNAs from other stem-loops in the genome of the newly sequenced Anopheles darlingi.</title>
        <authorList>
            <person name="Mendes N.D."/>
            <person name="Freitas A.T."/>
            <person name="Vasconcelos A.T."/>
            <person name="Sagot M.F."/>
        </authorList>
    </citation>
    <scope>NUCLEOTIDE SEQUENCE</scope>
</reference>
<reference evidence="3" key="4">
    <citation type="submission" date="2015-06" db="UniProtKB">
        <authorList>
            <consortium name="EnsemblMetazoa"/>
        </authorList>
    </citation>
    <scope>IDENTIFICATION</scope>
</reference>
<dbReference type="InterPro" id="IPR006631">
    <property type="entry name" value="DM4_12"/>
</dbReference>